<dbReference type="InterPro" id="IPR011032">
    <property type="entry name" value="GroES-like_sf"/>
</dbReference>
<protein>
    <submittedName>
        <fullName evidence="5">2-deoxy-scyllo-inosamine dehydrogenase</fullName>
    </submittedName>
</protein>
<evidence type="ECO:0000259" key="3">
    <source>
        <dbReference type="Pfam" id="PF00107"/>
    </source>
</evidence>
<dbReference type="Proteomes" id="UP000321685">
    <property type="component" value="Unassembled WGS sequence"/>
</dbReference>
<dbReference type="PANTHER" id="PTHR43401:SF2">
    <property type="entry name" value="L-THREONINE 3-DEHYDROGENASE"/>
    <property type="match status" value="1"/>
</dbReference>
<evidence type="ECO:0000259" key="4">
    <source>
        <dbReference type="Pfam" id="PF08240"/>
    </source>
</evidence>
<keyword evidence="2" id="KW-0560">Oxidoreductase</keyword>
<dbReference type="Pfam" id="PF00107">
    <property type="entry name" value="ADH_zinc_N"/>
    <property type="match status" value="1"/>
</dbReference>
<comment type="cofactor">
    <cofactor evidence="1">
        <name>Zn(2+)</name>
        <dbReference type="ChEBI" id="CHEBI:29105"/>
    </cofactor>
</comment>
<dbReference type="OrthoDB" id="9797931at2"/>
<keyword evidence="6" id="KW-1185">Reference proteome</keyword>
<dbReference type="Pfam" id="PF08240">
    <property type="entry name" value="ADH_N"/>
    <property type="match status" value="1"/>
</dbReference>
<dbReference type="SUPFAM" id="SSF51735">
    <property type="entry name" value="NAD(P)-binding Rossmann-fold domains"/>
    <property type="match status" value="1"/>
</dbReference>
<evidence type="ECO:0000313" key="6">
    <source>
        <dbReference type="Proteomes" id="UP000321685"/>
    </source>
</evidence>
<evidence type="ECO:0000313" key="5">
    <source>
        <dbReference type="EMBL" id="GEL21592.1"/>
    </source>
</evidence>
<feature type="domain" description="Alcohol dehydrogenase-like N-terminal" evidence="4">
    <location>
        <begin position="23"/>
        <end position="133"/>
    </location>
</feature>
<accession>A0A511D9W4</accession>
<name>A0A511D9W4_9PSEU</name>
<organism evidence="5 6">
    <name type="scientific">Pseudonocardia sulfidoxydans NBRC 16205</name>
    <dbReference type="NCBI Taxonomy" id="1223511"/>
    <lineage>
        <taxon>Bacteria</taxon>
        <taxon>Bacillati</taxon>
        <taxon>Actinomycetota</taxon>
        <taxon>Actinomycetes</taxon>
        <taxon>Pseudonocardiales</taxon>
        <taxon>Pseudonocardiaceae</taxon>
        <taxon>Pseudonocardia</taxon>
    </lineage>
</organism>
<dbReference type="GO" id="GO:0016491">
    <property type="term" value="F:oxidoreductase activity"/>
    <property type="evidence" value="ECO:0007669"/>
    <property type="project" value="UniProtKB-KW"/>
</dbReference>
<gene>
    <name evidence="5" type="ORF">PSU4_05460</name>
</gene>
<dbReference type="InterPro" id="IPR036291">
    <property type="entry name" value="NAD(P)-bd_dom_sf"/>
</dbReference>
<dbReference type="EMBL" id="BJVJ01000003">
    <property type="protein sequence ID" value="GEL21592.1"/>
    <property type="molecule type" value="Genomic_DNA"/>
</dbReference>
<dbReference type="InterPro" id="IPR013154">
    <property type="entry name" value="ADH-like_N"/>
</dbReference>
<evidence type="ECO:0000256" key="2">
    <source>
        <dbReference type="ARBA" id="ARBA00023002"/>
    </source>
</evidence>
<sequence>MRAAVTTGPREIHVETVADPDPGPDDAVVDVGTVGLCGTDLHMYLGERHDTGFPLRQGHEVGGTLSALPRGYDGPLQVGDTVTINPAIPCGVCRPCTRGAWPACTSFRALGVALPGGLADQVVAPVDQLFGAPGLTPTEAALVEPFSIATMAVARAELRGDERLVIVGAGPIGLAITVCAAAAGHEILVCDPVEGRRALAAELGATRVVDPLAEPGAVADWSHGEGADVAFEASGTKPGLESALGAVGNGGRLVVVGVAAHDIVVPVPKVLFQGVTIVGARAGLFPEALAVVGAQQQSVAKFVSGTYPLDDVAAAFDHAITGAADVVKVFVHL</sequence>
<dbReference type="Gene3D" id="3.90.180.10">
    <property type="entry name" value="Medium-chain alcohol dehydrogenases, catalytic domain"/>
    <property type="match status" value="1"/>
</dbReference>
<dbReference type="SUPFAM" id="SSF50129">
    <property type="entry name" value="GroES-like"/>
    <property type="match status" value="1"/>
</dbReference>
<dbReference type="Gene3D" id="3.40.50.720">
    <property type="entry name" value="NAD(P)-binding Rossmann-like Domain"/>
    <property type="match status" value="1"/>
</dbReference>
<dbReference type="PANTHER" id="PTHR43401">
    <property type="entry name" value="L-THREONINE 3-DEHYDROGENASE"/>
    <property type="match status" value="1"/>
</dbReference>
<dbReference type="AlphaFoldDB" id="A0A511D9W4"/>
<dbReference type="RefSeq" id="WP_147102330.1">
    <property type="nucleotide sequence ID" value="NZ_BJVJ01000003.1"/>
</dbReference>
<dbReference type="InterPro" id="IPR013149">
    <property type="entry name" value="ADH-like_C"/>
</dbReference>
<reference evidence="5 6" key="1">
    <citation type="submission" date="2019-07" db="EMBL/GenBank/DDBJ databases">
        <title>Whole genome shotgun sequence of Pseudonocardia sulfidoxydans NBRC 16205.</title>
        <authorList>
            <person name="Hosoyama A."/>
            <person name="Uohara A."/>
            <person name="Ohji S."/>
            <person name="Ichikawa N."/>
        </authorList>
    </citation>
    <scope>NUCLEOTIDE SEQUENCE [LARGE SCALE GENOMIC DNA]</scope>
    <source>
        <strain evidence="5 6">NBRC 16205</strain>
    </source>
</reference>
<comment type="caution">
    <text evidence="5">The sequence shown here is derived from an EMBL/GenBank/DDBJ whole genome shotgun (WGS) entry which is preliminary data.</text>
</comment>
<dbReference type="InterPro" id="IPR050129">
    <property type="entry name" value="Zn_alcohol_dh"/>
</dbReference>
<proteinExistence type="predicted"/>
<evidence type="ECO:0000256" key="1">
    <source>
        <dbReference type="ARBA" id="ARBA00001947"/>
    </source>
</evidence>
<feature type="domain" description="Alcohol dehydrogenase-like C-terminal" evidence="3">
    <location>
        <begin position="171"/>
        <end position="287"/>
    </location>
</feature>